<dbReference type="Pfam" id="PF00026">
    <property type="entry name" value="Asp"/>
    <property type="match status" value="1"/>
</dbReference>
<feature type="domain" description="Peptidase A1" evidence="3">
    <location>
        <begin position="38"/>
        <end position="357"/>
    </location>
</feature>
<dbReference type="InterPro" id="IPR001969">
    <property type="entry name" value="Aspartic_peptidase_AS"/>
</dbReference>
<keyword evidence="5" id="KW-1185">Reference proteome</keyword>
<dbReference type="GO" id="GO:0004190">
    <property type="term" value="F:aspartic-type endopeptidase activity"/>
    <property type="evidence" value="ECO:0007669"/>
    <property type="project" value="InterPro"/>
</dbReference>
<comment type="similarity">
    <text evidence="1">Belongs to the peptidase A1 family.</text>
</comment>
<proteinExistence type="inferred from homology"/>
<dbReference type="InterPro" id="IPR021109">
    <property type="entry name" value="Peptidase_aspartic_dom_sf"/>
</dbReference>
<evidence type="ECO:0000256" key="2">
    <source>
        <dbReference type="SAM" id="SignalP"/>
    </source>
</evidence>
<dbReference type="Gene3D" id="2.40.70.10">
    <property type="entry name" value="Acid Proteases"/>
    <property type="match status" value="2"/>
</dbReference>
<organism evidence="4 5">
    <name type="scientific">Perkinsus chesapeaki</name>
    <name type="common">Clam parasite</name>
    <name type="synonym">Perkinsus andrewsi</name>
    <dbReference type="NCBI Taxonomy" id="330153"/>
    <lineage>
        <taxon>Eukaryota</taxon>
        <taxon>Sar</taxon>
        <taxon>Alveolata</taxon>
        <taxon>Perkinsozoa</taxon>
        <taxon>Perkinsea</taxon>
        <taxon>Perkinsida</taxon>
        <taxon>Perkinsidae</taxon>
        <taxon>Perkinsus</taxon>
    </lineage>
</organism>
<dbReference type="PROSITE" id="PS00141">
    <property type="entry name" value="ASP_PROTEASE"/>
    <property type="match status" value="1"/>
</dbReference>
<sequence>MSMLLGFLVTLTLVSSVQLIKVSISSALTDLHDVYPLPLAKLKVDGQDVRLLVDTGTPVLSLVWKDWFEDPHQKCVDIIFGCFECEPSCQGGPTKDFWFEDHACVSVFLHSGTFDFGRAQSAGEIDFGLVARFNGNPWNIWASLGLKPAADAEPKAYQSLVQQLATKNVIEYESFTVYFNEEDFASGEIILGGEDPSKRAGPLKLFKIVNKDEQFVQLHSLRVGVGDPKYVINMTYPAVFDTGSSHIFINKKWKSQVLGYLQAAGKEKFSIQQVESELVISCSDTGNVPPLTFTVEGLKGEKFLLEVSPQALVWEHEGECYLRLNLDDDDKAIVFGMPAFFGRYYHFPSNGRSIGYAKAKL</sequence>
<name>A0A7J6MLV2_PERCH</name>
<protein>
    <recommendedName>
        <fullName evidence="3">Peptidase A1 domain-containing protein</fullName>
    </recommendedName>
</protein>
<dbReference type="GO" id="GO:0006508">
    <property type="term" value="P:proteolysis"/>
    <property type="evidence" value="ECO:0007669"/>
    <property type="project" value="InterPro"/>
</dbReference>
<feature type="signal peptide" evidence="2">
    <location>
        <begin position="1"/>
        <end position="19"/>
    </location>
</feature>
<dbReference type="AlphaFoldDB" id="A0A7J6MLV2"/>
<dbReference type="Proteomes" id="UP000591131">
    <property type="component" value="Unassembled WGS sequence"/>
</dbReference>
<dbReference type="OrthoDB" id="288101at2759"/>
<dbReference type="PANTHER" id="PTHR47965">
    <property type="entry name" value="ASPARTYL PROTEASE-RELATED"/>
    <property type="match status" value="1"/>
</dbReference>
<evidence type="ECO:0000313" key="4">
    <source>
        <dbReference type="EMBL" id="KAF4672552.1"/>
    </source>
</evidence>
<keyword evidence="2" id="KW-0732">Signal</keyword>
<feature type="chain" id="PRO_5029852313" description="Peptidase A1 domain-containing protein" evidence="2">
    <location>
        <begin position="20"/>
        <end position="361"/>
    </location>
</feature>
<evidence type="ECO:0000256" key="1">
    <source>
        <dbReference type="ARBA" id="ARBA00007447"/>
    </source>
</evidence>
<gene>
    <name evidence="4" type="ORF">FOL47_000387</name>
</gene>
<dbReference type="GO" id="GO:0005576">
    <property type="term" value="C:extracellular region"/>
    <property type="evidence" value="ECO:0007669"/>
    <property type="project" value="TreeGrafter"/>
</dbReference>
<dbReference type="CDD" id="cd05471">
    <property type="entry name" value="pepsin_like"/>
    <property type="match status" value="1"/>
</dbReference>
<evidence type="ECO:0000259" key="3">
    <source>
        <dbReference type="PROSITE" id="PS51767"/>
    </source>
</evidence>
<dbReference type="PROSITE" id="PS51767">
    <property type="entry name" value="PEPTIDASE_A1"/>
    <property type="match status" value="1"/>
</dbReference>
<dbReference type="InterPro" id="IPR001461">
    <property type="entry name" value="Aspartic_peptidase_A1"/>
</dbReference>
<reference evidence="4 5" key="1">
    <citation type="submission" date="2020-04" db="EMBL/GenBank/DDBJ databases">
        <title>Perkinsus chesapeaki whole genome sequence.</title>
        <authorList>
            <person name="Bogema D.R."/>
        </authorList>
    </citation>
    <scope>NUCLEOTIDE SEQUENCE [LARGE SCALE GENOMIC DNA]</scope>
    <source>
        <strain evidence="4">ATCC PRA-425</strain>
    </source>
</reference>
<dbReference type="SUPFAM" id="SSF50630">
    <property type="entry name" value="Acid proteases"/>
    <property type="match status" value="1"/>
</dbReference>
<dbReference type="InterPro" id="IPR034164">
    <property type="entry name" value="Pepsin-like_dom"/>
</dbReference>
<dbReference type="EMBL" id="JAAPAO010000106">
    <property type="protein sequence ID" value="KAF4672552.1"/>
    <property type="molecule type" value="Genomic_DNA"/>
</dbReference>
<dbReference type="PANTHER" id="PTHR47965:SF101">
    <property type="entry name" value="HYPOTHETICAL ASPARTYL PROTEASE (EUROFUNG)-RELATED"/>
    <property type="match status" value="1"/>
</dbReference>
<accession>A0A7J6MLV2</accession>
<comment type="caution">
    <text evidence="4">The sequence shown here is derived from an EMBL/GenBank/DDBJ whole genome shotgun (WGS) entry which is preliminary data.</text>
</comment>
<dbReference type="InterPro" id="IPR033121">
    <property type="entry name" value="PEPTIDASE_A1"/>
</dbReference>
<evidence type="ECO:0000313" key="5">
    <source>
        <dbReference type="Proteomes" id="UP000591131"/>
    </source>
</evidence>